<dbReference type="InterPro" id="IPR017850">
    <property type="entry name" value="Alkaline_phosphatase_core_sf"/>
</dbReference>
<dbReference type="OrthoDB" id="5135119at2759"/>
<comment type="caution">
    <text evidence="3">The sequence shown here is derived from an EMBL/GenBank/DDBJ whole genome shotgun (WGS) entry which is preliminary data.</text>
</comment>
<evidence type="ECO:0000256" key="2">
    <source>
        <dbReference type="SAM" id="SignalP"/>
    </source>
</evidence>
<dbReference type="PANTHER" id="PTHR31956">
    <property type="entry name" value="NON-SPECIFIC PHOSPHOLIPASE C4-RELATED"/>
    <property type="match status" value="1"/>
</dbReference>
<dbReference type="Proteomes" id="UP000803844">
    <property type="component" value="Unassembled WGS sequence"/>
</dbReference>
<accession>A0A9P4Y397</accession>
<reference evidence="3" key="1">
    <citation type="journal article" date="2020" name="Phytopathology">
        <title>Genome sequence of the chestnut blight fungus Cryphonectria parasitica EP155: A fundamental resource for an archetypical invasive plant pathogen.</title>
        <authorList>
            <person name="Crouch J.A."/>
            <person name="Dawe A."/>
            <person name="Aerts A."/>
            <person name="Barry K."/>
            <person name="Churchill A.C.L."/>
            <person name="Grimwood J."/>
            <person name="Hillman B."/>
            <person name="Milgroom M.G."/>
            <person name="Pangilinan J."/>
            <person name="Smith M."/>
            <person name="Salamov A."/>
            <person name="Schmutz J."/>
            <person name="Yadav J."/>
            <person name="Grigoriev I.V."/>
            <person name="Nuss D."/>
        </authorList>
    </citation>
    <scope>NUCLEOTIDE SEQUENCE</scope>
    <source>
        <strain evidence="3">EP155</strain>
    </source>
</reference>
<proteinExistence type="predicted"/>
<protein>
    <submittedName>
        <fullName evidence="3">Acid phosphatase Pho610</fullName>
    </submittedName>
</protein>
<keyword evidence="1" id="KW-0378">Hydrolase</keyword>
<dbReference type="InterPro" id="IPR007312">
    <property type="entry name" value="Phosphoesterase"/>
</dbReference>
<sequence>MRSLSCCFLTSVAALLSPALALGTGGKFSIVPGGKGFDRFITIWLENQDFAKAVKDAHFADLKREGILLTKYYAQTHPSQPNYIASISGDYFGLDHDDPVHIPSNVSTVVDLLDTKGISFGGYFEDLPGPGYMGIASSRPSSDKWDYVRKHNPYVSFDSITNNGTRLWSVGSFDDFQRDLAAAEIPQFVFMSPNMNHDGHNTTLEQATSWVHDFLTPLLADTNNKNKAALASTLILLTFDESEDYSQPNKIASLLLGSAVPTSLRGTEDNTFYTHYSILASVENNWGLPNLGRYDVGANVWQFVADATGYKNPGDPDTLSGINSSVSYPGFLHSDPASRVPIPPPNLKLVGAGGQGVVDKVKHAWRKAAEELSPYDGIGEPFDGGQWLPEYVPQVSNV</sequence>
<dbReference type="Gene3D" id="3.40.720.10">
    <property type="entry name" value="Alkaline Phosphatase, subunit A"/>
    <property type="match status" value="1"/>
</dbReference>
<keyword evidence="2" id="KW-0732">Signal</keyword>
<dbReference type="GeneID" id="63838546"/>
<evidence type="ECO:0000313" key="3">
    <source>
        <dbReference type="EMBL" id="KAF3765655.1"/>
    </source>
</evidence>
<dbReference type="PANTHER" id="PTHR31956:SF15">
    <property type="entry name" value="ACID PHOSPHATASE PHOA"/>
    <property type="match status" value="1"/>
</dbReference>
<evidence type="ECO:0000256" key="1">
    <source>
        <dbReference type="ARBA" id="ARBA00022801"/>
    </source>
</evidence>
<dbReference type="Pfam" id="PF04185">
    <property type="entry name" value="Phosphoesterase"/>
    <property type="match status" value="1"/>
</dbReference>
<dbReference type="EMBL" id="MU032347">
    <property type="protein sequence ID" value="KAF3765655.1"/>
    <property type="molecule type" value="Genomic_DNA"/>
</dbReference>
<gene>
    <name evidence="3" type="ORF">M406DRAFT_339054</name>
</gene>
<evidence type="ECO:0000313" key="4">
    <source>
        <dbReference type="Proteomes" id="UP000803844"/>
    </source>
</evidence>
<feature type="signal peptide" evidence="2">
    <location>
        <begin position="1"/>
        <end position="21"/>
    </location>
</feature>
<dbReference type="GO" id="GO:0009395">
    <property type="term" value="P:phospholipid catabolic process"/>
    <property type="evidence" value="ECO:0007669"/>
    <property type="project" value="TreeGrafter"/>
</dbReference>
<keyword evidence="4" id="KW-1185">Reference proteome</keyword>
<dbReference type="FunFam" id="3.40.720.10:FF:000064">
    <property type="entry name" value="Probable acid phosphatase Pho610"/>
    <property type="match status" value="1"/>
</dbReference>
<organism evidence="3 4">
    <name type="scientific">Cryphonectria parasitica (strain ATCC 38755 / EP155)</name>
    <dbReference type="NCBI Taxonomy" id="660469"/>
    <lineage>
        <taxon>Eukaryota</taxon>
        <taxon>Fungi</taxon>
        <taxon>Dikarya</taxon>
        <taxon>Ascomycota</taxon>
        <taxon>Pezizomycotina</taxon>
        <taxon>Sordariomycetes</taxon>
        <taxon>Sordariomycetidae</taxon>
        <taxon>Diaporthales</taxon>
        <taxon>Cryphonectriaceae</taxon>
        <taxon>Cryphonectria-Endothia species complex</taxon>
        <taxon>Cryphonectria</taxon>
    </lineage>
</organism>
<dbReference type="RefSeq" id="XP_040776616.1">
    <property type="nucleotide sequence ID" value="XM_040921417.1"/>
</dbReference>
<name>A0A9P4Y397_CRYP1</name>
<dbReference type="GO" id="GO:0016788">
    <property type="term" value="F:hydrolase activity, acting on ester bonds"/>
    <property type="evidence" value="ECO:0007669"/>
    <property type="project" value="InterPro"/>
</dbReference>
<dbReference type="AlphaFoldDB" id="A0A9P4Y397"/>
<feature type="chain" id="PRO_5040142315" evidence="2">
    <location>
        <begin position="22"/>
        <end position="398"/>
    </location>
</feature>